<dbReference type="InterPro" id="IPR006665">
    <property type="entry name" value="OmpA-like"/>
</dbReference>
<accession>F4KXG2</accession>
<reference key="2">
    <citation type="submission" date="2011-04" db="EMBL/GenBank/DDBJ databases">
        <title>Complete sequence of chromosome of Haliscomenobacter hydrossis DSM 1100.</title>
        <authorList>
            <consortium name="US DOE Joint Genome Institute (JGI-PGF)"/>
            <person name="Lucas S."/>
            <person name="Han J."/>
            <person name="Lapidus A."/>
            <person name="Bruce D."/>
            <person name="Goodwin L."/>
            <person name="Pitluck S."/>
            <person name="Peters L."/>
            <person name="Kyrpides N."/>
            <person name="Mavromatis K."/>
            <person name="Ivanova N."/>
            <person name="Ovchinnikova G."/>
            <person name="Pagani I."/>
            <person name="Daligault H."/>
            <person name="Detter J.C."/>
            <person name="Han C."/>
            <person name="Land M."/>
            <person name="Hauser L."/>
            <person name="Markowitz V."/>
            <person name="Cheng J.-F."/>
            <person name="Hugenholtz P."/>
            <person name="Woyke T."/>
            <person name="Wu D."/>
            <person name="Verbarg S."/>
            <person name="Frueling A."/>
            <person name="Brambilla E."/>
            <person name="Klenk H.-P."/>
            <person name="Eisen J.A."/>
        </authorList>
    </citation>
    <scope>NUCLEOTIDE SEQUENCE</scope>
    <source>
        <strain>DSM 1100</strain>
    </source>
</reference>
<dbReference type="CDD" id="cd07185">
    <property type="entry name" value="OmpA_C-like"/>
    <property type="match status" value="1"/>
</dbReference>
<keyword evidence="1" id="KW-0472">Membrane</keyword>
<dbReference type="EMBL" id="CP002691">
    <property type="protein sequence ID" value="AEE50333.1"/>
    <property type="molecule type" value="Genomic_DNA"/>
</dbReference>
<dbReference type="RefSeq" id="WP_013764882.1">
    <property type="nucleotide sequence ID" value="NC_015510.1"/>
</dbReference>
<dbReference type="Gene3D" id="3.30.1330.60">
    <property type="entry name" value="OmpA-like domain"/>
    <property type="match status" value="2"/>
</dbReference>
<dbReference type="Pfam" id="PF00691">
    <property type="entry name" value="OmpA"/>
    <property type="match status" value="1"/>
</dbReference>
<dbReference type="GO" id="GO:0016020">
    <property type="term" value="C:membrane"/>
    <property type="evidence" value="ECO:0007669"/>
    <property type="project" value="UniProtKB-UniRule"/>
</dbReference>
<gene>
    <name evidence="3" type="ordered locus">Halhy_2460</name>
</gene>
<proteinExistence type="predicted"/>
<dbReference type="HOGENOM" id="CLU_962298_0_0_10"/>
<dbReference type="PANTHER" id="PTHR30329:SF21">
    <property type="entry name" value="LIPOPROTEIN YIAD-RELATED"/>
    <property type="match status" value="1"/>
</dbReference>
<dbReference type="InterPro" id="IPR050330">
    <property type="entry name" value="Bact_OuterMem_StrucFunc"/>
</dbReference>
<evidence type="ECO:0000313" key="4">
    <source>
        <dbReference type="Proteomes" id="UP000008461"/>
    </source>
</evidence>
<dbReference type="OrthoDB" id="9763897at2"/>
<dbReference type="KEGG" id="hhy:Halhy_2460"/>
<dbReference type="PANTHER" id="PTHR30329">
    <property type="entry name" value="STATOR ELEMENT OF FLAGELLAR MOTOR COMPLEX"/>
    <property type="match status" value="1"/>
</dbReference>
<name>F4KXG2_HALH1</name>
<keyword evidence="4" id="KW-1185">Reference proteome</keyword>
<dbReference type="SUPFAM" id="SSF103088">
    <property type="entry name" value="OmpA-like"/>
    <property type="match status" value="2"/>
</dbReference>
<dbReference type="PROSITE" id="PS51123">
    <property type="entry name" value="OMPA_2"/>
    <property type="match status" value="1"/>
</dbReference>
<dbReference type="STRING" id="760192.Halhy_2460"/>
<evidence type="ECO:0000256" key="1">
    <source>
        <dbReference type="PROSITE-ProRule" id="PRU00473"/>
    </source>
</evidence>
<evidence type="ECO:0000259" key="2">
    <source>
        <dbReference type="PROSITE" id="PS51123"/>
    </source>
</evidence>
<sequence length="289" mass="32388">MRTLLPILGFIVLILFARWFYVCQIKGACGPAEEKVAAEEALRLKTLEVSDGGKLLLTGYDHFSFEVNDFKPIINDNNTLFLDKIANHLQQNPTILLNITGGYGTDEETAASGFFENLGLSRADAVRKLMIQRGISPGRVTLSHNIGTAELRKQPVAFNFYTFAQSVEFTPLAYTFEDMTFSDESFAPDGVEFRPILPLVQYADSVRQYLALHKNKKLSIIGHTDSTGDAKNNLKLGLERAQNTMRYFRELGIPPSQMAAYSEGSKHPVSDNSTEVGKRRNRRINFIIE</sequence>
<dbReference type="AlphaFoldDB" id="F4KXG2"/>
<protein>
    <submittedName>
        <fullName evidence="3">OmpA/MotB domain protein</fullName>
    </submittedName>
</protein>
<feature type="domain" description="OmpA-like" evidence="2">
    <location>
        <begin position="174"/>
        <end position="289"/>
    </location>
</feature>
<evidence type="ECO:0000313" key="3">
    <source>
        <dbReference type="EMBL" id="AEE50333.1"/>
    </source>
</evidence>
<dbReference type="InterPro" id="IPR036737">
    <property type="entry name" value="OmpA-like_sf"/>
</dbReference>
<organism evidence="3 4">
    <name type="scientific">Haliscomenobacter hydrossis (strain ATCC 27775 / DSM 1100 / LMG 10767 / O)</name>
    <dbReference type="NCBI Taxonomy" id="760192"/>
    <lineage>
        <taxon>Bacteria</taxon>
        <taxon>Pseudomonadati</taxon>
        <taxon>Bacteroidota</taxon>
        <taxon>Saprospiria</taxon>
        <taxon>Saprospirales</taxon>
        <taxon>Haliscomenobacteraceae</taxon>
        <taxon>Haliscomenobacter</taxon>
    </lineage>
</organism>
<dbReference type="eggNOG" id="COG2885">
    <property type="taxonomic scope" value="Bacteria"/>
</dbReference>
<dbReference type="Proteomes" id="UP000008461">
    <property type="component" value="Chromosome"/>
</dbReference>
<reference evidence="3 4" key="1">
    <citation type="journal article" date="2011" name="Stand. Genomic Sci.">
        <title>Complete genome sequence of Haliscomenobacter hydrossis type strain (O).</title>
        <authorList>
            <consortium name="US DOE Joint Genome Institute (JGI-PGF)"/>
            <person name="Daligault H."/>
            <person name="Lapidus A."/>
            <person name="Zeytun A."/>
            <person name="Nolan M."/>
            <person name="Lucas S."/>
            <person name="Del Rio T.G."/>
            <person name="Tice H."/>
            <person name="Cheng J.F."/>
            <person name="Tapia R."/>
            <person name="Han C."/>
            <person name="Goodwin L."/>
            <person name="Pitluck S."/>
            <person name="Liolios K."/>
            <person name="Pagani I."/>
            <person name="Ivanova N."/>
            <person name="Huntemann M."/>
            <person name="Mavromatis K."/>
            <person name="Mikhailova N."/>
            <person name="Pati A."/>
            <person name="Chen A."/>
            <person name="Palaniappan K."/>
            <person name="Land M."/>
            <person name="Hauser L."/>
            <person name="Brambilla E.M."/>
            <person name="Rohde M."/>
            <person name="Verbarg S."/>
            <person name="Goker M."/>
            <person name="Bristow J."/>
            <person name="Eisen J.A."/>
            <person name="Markowitz V."/>
            <person name="Hugenholtz P."/>
            <person name="Kyrpides N.C."/>
            <person name="Klenk H.P."/>
            <person name="Woyke T."/>
        </authorList>
    </citation>
    <scope>NUCLEOTIDE SEQUENCE [LARGE SCALE GENOMIC DNA]</scope>
    <source>
        <strain evidence="4">ATCC 27775 / DSM 1100 / LMG 10767 / O</strain>
    </source>
</reference>